<name>A0A9K3E3H2_HELAN</name>
<proteinExistence type="predicted"/>
<dbReference type="Proteomes" id="UP000215914">
    <property type="component" value="Unassembled WGS sequence"/>
</dbReference>
<organism evidence="1 2">
    <name type="scientific">Helianthus annuus</name>
    <name type="common">Common sunflower</name>
    <dbReference type="NCBI Taxonomy" id="4232"/>
    <lineage>
        <taxon>Eukaryota</taxon>
        <taxon>Viridiplantae</taxon>
        <taxon>Streptophyta</taxon>
        <taxon>Embryophyta</taxon>
        <taxon>Tracheophyta</taxon>
        <taxon>Spermatophyta</taxon>
        <taxon>Magnoliopsida</taxon>
        <taxon>eudicotyledons</taxon>
        <taxon>Gunneridae</taxon>
        <taxon>Pentapetalae</taxon>
        <taxon>asterids</taxon>
        <taxon>campanulids</taxon>
        <taxon>Asterales</taxon>
        <taxon>Asteraceae</taxon>
        <taxon>Asteroideae</taxon>
        <taxon>Heliantheae alliance</taxon>
        <taxon>Heliantheae</taxon>
        <taxon>Helianthus</taxon>
    </lineage>
</organism>
<accession>A0A9K3E3H2</accession>
<sequence>MFAAENSPFLLCSCKVNDTRLPLLMLSCSVSSTPKSRRLPGNRFPSLLPNNRNSPSVSRLIALSFA</sequence>
<keyword evidence="2" id="KW-1185">Reference proteome</keyword>
<evidence type="ECO:0000313" key="1">
    <source>
        <dbReference type="EMBL" id="KAF5766235.1"/>
    </source>
</evidence>
<dbReference type="AlphaFoldDB" id="A0A9K3E3H2"/>
<dbReference type="Gramene" id="mRNA:HanXRQr2_Chr15g0712981">
    <property type="protein sequence ID" value="CDS:HanXRQr2_Chr15g0712981.1"/>
    <property type="gene ID" value="HanXRQr2_Chr15g0712981"/>
</dbReference>
<gene>
    <name evidence="1" type="ORF">HanXRQr2_Chr15g0712981</name>
</gene>
<reference evidence="1" key="2">
    <citation type="submission" date="2020-06" db="EMBL/GenBank/DDBJ databases">
        <title>Helianthus annuus Genome sequencing and assembly Release 2.</title>
        <authorList>
            <person name="Gouzy J."/>
            <person name="Langlade N."/>
            <person name="Munos S."/>
        </authorList>
    </citation>
    <scope>NUCLEOTIDE SEQUENCE</scope>
    <source>
        <tissue evidence="1">Leaves</tissue>
    </source>
</reference>
<comment type="caution">
    <text evidence="1">The sequence shown here is derived from an EMBL/GenBank/DDBJ whole genome shotgun (WGS) entry which is preliminary data.</text>
</comment>
<protein>
    <submittedName>
        <fullName evidence="1">Uncharacterized protein</fullName>
    </submittedName>
</protein>
<dbReference type="EMBL" id="MNCJ02000330">
    <property type="protein sequence ID" value="KAF5766235.1"/>
    <property type="molecule type" value="Genomic_DNA"/>
</dbReference>
<reference evidence="1" key="1">
    <citation type="journal article" date="2017" name="Nature">
        <title>The sunflower genome provides insights into oil metabolism, flowering and Asterid evolution.</title>
        <authorList>
            <person name="Badouin H."/>
            <person name="Gouzy J."/>
            <person name="Grassa C.J."/>
            <person name="Murat F."/>
            <person name="Staton S.E."/>
            <person name="Cottret L."/>
            <person name="Lelandais-Briere C."/>
            <person name="Owens G.L."/>
            <person name="Carrere S."/>
            <person name="Mayjonade B."/>
            <person name="Legrand L."/>
            <person name="Gill N."/>
            <person name="Kane N.C."/>
            <person name="Bowers J.E."/>
            <person name="Hubner S."/>
            <person name="Bellec A."/>
            <person name="Berard A."/>
            <person name="Berges H."/>
            <person name="Blanchet N."/>
            <person name="Boniface M.C."/>
            <person name="Brunel D."/>
            <person name="Catrice O."/>
            <person name="Chaidir N."/>
            <person name="Claudel C."/>
            <person name="Donnadieu C."/>
            <person name="Faraut T."/>
            <person name="Fievet G."/>
            <person name="Helmstetter N."/>
            <person name="King M."/>
            <person name="Knapp S.J."/>
            <person name="Lai Z."/>
            <person name="Le Paslier M.C."/>
            <person name="Lippi Y."/>
            <person name="Lorenzon L."/>
            <person name="Mandel J.R."/>
            <person name="Marage G."/>
            <person name="Marchand G."/>
            <person name="Marquand E."/>
            <person name="Bret-Mestries E."/>
            <person name="Morien E."/>
            <person name="Nambeesan S."/>
            <person name="Nguyen T."/>
            <person name="Pegot-Espagnet P."/>
            <person name="Pouilly N."/>
            <person name="Raftis F."/>
            <person name="Sallet E."/>
            <person name="Schiex T."/>
            <person name="Thomas J."/>
            <person name="Vandecasteele C."/>
            <person name="Vares D."/>
            <person name="Vear F."/>
            <person name="Vautrin S."/>
            <person name="Crespi M."/>
            <person name="Mangin B."/>
            <person name="Burke J.M."/>
            <person name="Salse J."/>
            <person name="Munos S."/>
            <person name="Vincourt P."/>
            <person name="Rieseberg L.H."/>
            <person name="Langlade N.B."/>
        </authorList>
    </citation>
    <scope>NUCLEOTIDE SEQUENCE</scope>
    <source>
        <tissue evidence="1">Leaves</tissue>
    </source>
</reference>
<evidence type="ECO:0000313" key="2">
    <source>
        <dbReference type="Proteomes" id="UP000215914"/>
    </source>
</evidence>